<organism evidence="1 3">
    <name type="scientific">Adineta steineri</name>
    <dbReference type="NCBI Taxonomy" id="433720"/>
    <lineage>
        <taxon>Eukaryota</taxon>
        <taxon>Metazoa</taxon>
        <taxon>Spiralia</taxon>
        <taxon>Gnathifera</taxon>
        <taxon>Rotifera</taxon>
        <taxon>Eurotatoria</taxon>
        <taxon>Bdelloidea</taxon>
        <taxon>Adinetida</taxon>
        <taxon>Adinetidae</taxon>
        <taxon>Adineta</taxon>
    </lineage>
</organism>
<name>A0A814I1U2_9BILA</name>
<dbReference type="AlphaFoldDB" id="A0A814I1U2"/>
<dbReference type="Proteomes" id="UP000663845">
    <property type="component" value="Unassembled WGS sequence"/>
</dbReference>
<protein>
    <submittedName>
        <fullName evidence="1">Uncharacterized protein</fullName>
    </submittedName>
</protein>
<sequence length="76" mass="9090">MHKDYKYSEDIETIRKSIIDNERKRLRNVIRQAAHSIWKEIQTLENINILDIMYTQQTAGSVIRVSPSELDLLRYK</sequence>
<comment type="caution">
    <text evidence="1">The sequence shown here is derived from an EMBL/GenBank/DDBJ whole genome shotgun (WGS) entry which is preliminary data.</text>
</comment>
<dbReference type="Proteomes" id="UP000663844">
    <property type="component" value="Unassembled WGS sequence"/>
</dbReference>
<dbReference type="EMBL" id="CAJOAZ010002277">
    <property type="protein sequence ID" value="CAF3913233.1"/>
    <property type="molecule type" value="Genomic_DNA"/>
</dbReference>
<evidence type="ECO:0000313" key="3">
    <source>
        <dbReference type="Proteomes" id="UP000663845"/>
    </source>
</evidence>
<evidence type="ECO:0000313" key="1">
    <source>
        <dbReference type="EMBL" id="CAF1017582.1"/>
    </source>
</evidence>
<accession>A0A814I1U2</accession>
<gene>
    <name evidence="1" type="ORF">JYZ213_LOCUS16882</name>
    <name evidence="2" type="ORF">OXD698_LOCUS24602</name>
</gene>
<evidence type="ECO:0000313" key="2">
    <source>
        <dbReference type="EMBL" id="CAF3913233.1"/>
    </source>
</evidence>
<reference evidence="1" key="1">
    <citation type="submission" date="2021-02" db="EMBL/GenBank/DDBJ databases">
        <authorList>
            <person name="Nowell W R."/>
        </authorList>
    </citation>
    <scope>NUCLEOTIDE SEQUENCE</scope>
</reference>
<dbReference type="EMBL" id="CAJNOG010000154">
    <property type="protein sequence ID" value="CAF1017582.1"/>
    <property type="molecule type" value="Genomic_DNA"/>
</dbReference>
<proteinExistence type="predicted"/>